<proteinExistence type="predicted"/>
<sequence length="136" mass="15644">MSPERHTLSHVEGKRYAWMVDLELIYDWLKAINEDSYDQIIGAFQILAEVGPGLGRPLVDTIVGSRHNNMKELRPGSSGRSEVRILFAFDPQRHAIMLLAGDKQGRWDKWYRTNVPIADDRYDEHLEGLKGRRVGK</sequence>
<dbReference type="EMBL" id="CZKA01000043">
    <property type="protein sequence ID" value="CUR58167.1"/>
    <property type="molecule type" value="Genomic_DNA"/>
</dbReference>
<dbReference type="Pfam" id="PF05973">
    <property type="entry name" value="Gp49"/>
    <property type="match status" value="1"/>
</dbReference>
<reference evidence="1" key="1">
    <citation type="submission" date="2015-08" db="EMBL/GenBank/DDBJ databases">
        <authorList>
            <person name="Babu N.S."/>
            <person name="Beckwith C.J."/>
            <person name="Beseler K.G."/>
            <person name="Brison A."/>
            <person name="Carone J.V."/>
            <person name="Caskin T.P."/>
            <person name="Diamond M."/>
            <person name="Durham M.E."/>
            <person name="Foxe J.M."/>
            <person name="Go M."/>
            <person name="Henderson B.A."/>
            <person name="Jones I.B."/>
            <person name="McGettigan J.A."/>
            <person name="Micheletti S.J."/>
            <person name="Nasrallah M.E."/>
            <person name="Ortiz D."/>
            <person name="Piller C.R."/>
            <person name="Privatt S.R."/>
            <person name="Schneider S.L."/>
            <person name="Sharp S."/>
            <person name="Smith T.C."/>
            <person name="Stanton J.D."/>
            <person name="Ullery H.E."/>
            <person name="Wilson R.J."/>
            <person name="Serrano M.G."/>
            <person name="Buck G."/>
            <person name="Lee V."/>
            <person name="Wang Y."/>
            <person name="Carvalho R."/>
            <person name="Voegtly L."/>
            <person name="Shi R."/>
            <person name="Duckworth R."/>
            <person name="Johnson A."/>
            <person name="Loviza R."/>
            <person name="Walstead R."/>
            <person name="Shah Z."/>
            <person name="Kiflezghi M."/>
            <person name="Wade K."/>
            <person name="Ball S.L."/>
            <person name="Bradley K.W."/>
            <person name="Asai D.J."/>
            <person name="Bowman C.A."/>
            <person name="Russell D.A."/>
            <person name="Pope W.H."/>
            <person name="Jacobs-Sera D."/>
            <person name="Hendrix R.W."/>
            <person name="Hatfull G.F."/>
        </authorList>
    </citation>
    <scope>NUCLEOTIDE SEQUENCE</scope>
</reference>
<dbReference type="InterPro" id="IPR009241">
    <property type="entry name" value="HigB-like"/>
</dbReference>
<gene>
    <name evidence="1" type="ORF">NOCA2480137</name>
</gene>
<evidence type="ECO:0000313" key="1">
    <source>
        <dbReference type="EMBL" id="CUR58167.1"/>
    </source>
</evidence>
<name>A0A2P2C851_9ZZZZ</name>
<accession>A0A2P2C851</accession>
<organism evidence="1">
    <name type="scientific">metagenome</name>
    <dbReference type="NCBI Taxonomy" id="256318"/>
    <lineage>
        <taxon>unclassified sequences</taxon>
        <taxon>metagenomes</taxon>
    </lineage>
</organism>
<dbReference type="AlphaFoldDB" id="A0A2P2C851"/>
<protein>
    <submittedName>
        <fullName evidence="1">Helix-turn-helix domain protein</fullName>
    </submittedName>
</protein>